<name>A0A9D1KMN4_9ACTN</name>
<evidence type="ECO:0000256" key="2">
    <source>
        <dbReference type="ARBA" id="ARBA00022845"/>
    </source>
</evidence>
<dbReference type="Proteomes" id="UP000886842">
    <property type="component" value="Unassembled WGS sequence"/>
</dbReference>
<dbReference type="Pfam" id="PF16321">
    <property type="entry name" value="Ribosom_S30AE_C"/>
    <property type="match status" value="1"/>
</dbReference>
<evidence type="ECO:0000256" key="1">
    <source>
        <dbReference type="ARBA" id="ARBA00022490"/>
    </source>
</evidence>
<dbReference type="InterPro" id="IPR032528">
    <property type="entry name" value="Ribosom_S30AE_C"/>
</dbReference>
<dbReference type="EMBL" id="DVLP01000154">
    <property type="protein sequence ID" value="HIT74942.1"/>
    <property type="molecule type" value="Genomic_DNA"/>
</dbReference>
<dbReference type="InterPro" id="IPR038416">
    <property type="entry name" value="Ribosom_S30AE_C_sf"/>
</dbReference>
<protein>
    <recommendedName>
        <fullName evidence="3">Ribosome hibernation promoting factor</fullName>
        <shortName evidence="3">HPF</shortName>
    </recommendedName>
</protein>
<keyword evidence="2 3" id="KW-0810">Translation regulation</keyword>
<dbReference type="SUPFAM" id="SSF69754">
    <property type="entry name" value="Ribosome binding protein Y (YfiA homologue)"/>
    <property type="match status" value="1"/>
</dbReference>
<comment type="subunit">
    <text evidence="3">Interacts with 100S ribosomes.</text>
</comment>
<dbReference type="HAMAP" id="MF_00839">
    <property type="entry name" value="HPF"/>
    <property type="match status" value="1"/>
</dbReference>
<comment type="function">
    <text evidence="3">Required for dimerization of active 70S ribosomes into 100S ribosomes in stationary phase; 100S ribosomes are translationally inactive and sometimes present during exponential growth.</text>
</comment>
<comment type="similarity">
    <text evidence="3">Belongs to the HPF/YfiA ribosome-associated protein family. Long HPF subfamily.</text>
</comment>
<dbReference type="InterPro" id="IPR050574">
    <property type="entry name" value="HPF/YfiA_ribosome-assoc"/>
</dbReference>
<proteinExistence type="inferred from homology"/>
<reference evidence="5" key="2">
    <citation type="journal article" date="2021" name="PeerJ">
        <title>Extensive microbial diversity within the chicken gut microbiome revealed by metagenomics and culture.</title>
        <authorList>
            <person name="Gilroy R."/>
            <person name="Ravi A."/>
            <person name="Getino M."/>
            <person name="Pursley I."/>
            <person name="Horton D.L."/>
            <person name="Alikhan N.F."/>
            <person name="Baker D."/>
            <person name="Gharbi K."/>
            <person name="Hall N."/>
            <person name="Watson M."/>
            <person name="Adriaenssens E.M."/>
            <person name="Foster-Nyarko E."/>
            <person name="Jarju S."/>
            <person name="Secka A."/>
            <person name="Antonio M."/>
            <person name="Oren A."/>
            <person name="Chaudhuri R.R."/>
            <person name="La Ragione R."/>
            <person name="Hildebrand F."/>
            <person name="Pallen M.J."/>
        </authorList>
    </citation>
    <scope>NUCLEOTIDE SEQUENCE</scope>
    <source>
        <strain evidence="5">ChiGjej1B1-24693</strain>
    </source>
</reference>
<dbReference type="GO" id="GO:0043024">
    <property type="term" value="F:ribosomal small subunit binding"/>
    <property type="evidence" value="ECO:0007669"/>
    <property type="project" value="TreeGrafter"/>
</dbReference>
<dbReference type="InterPro" id="IPR003489">
    <property type="entry name" value="RHF/RaiA"/>
</dbReference>
<dbReference type="PANTHER" id="PTHR33231">
    <property type="entry name" value="30S RIBOSOMAL PROTEIN"/>
    <property type="match status" value="1"/>
</dbReference>
<dbReference type="FunFam" id="3.30.505.50:FF:000002">
    <property type="entry name" value="Ribosome hibernation promoting factor"/>
    <property type="match status" value="1"/>
</dbReference>
<dbReference type="GO" id="GO:0022627">
    <property type="term" value="C:cytosolic small ribosomal subunit"/>
    <property type="evidence" value="ECO:0007669"/>
    <property type="project" value="TreeGrafter"/>
</dbReference>
<dbReference type="Pfam" id="PF02482">
    <property type="entry name" value="Ribosomal_S30AE"/>
    <property type="match status" value="1"/>
</dbReference>
<keyword evidence="1 3" id="KW-0963">Cytoplasm</keyword>
<evidence type="ECO:0000313" key="5">
    <source>
        <dbReference type="EMBL" id="HIT74942.1"/>
    </source>
</evidence>
<dbReference type="PANTHER" id="PTHR33231:SF1">
    <property type="entry name" value="30S RIBOSOMAL PROTEIN"/>
    <property type="match status" value="1"/>
</dbReference>
<reference evidence="5" key="1">
    <citation type="submission" date="2020-10" db="EMBL/GenBank/DDBJ databases">
        <authorList>
            <person name="Gilroy R."/>
        </authorList>
    </citation>
    <scope>NUCLEOTIDE SEQUENCE</scope>
    <source>
        <strain evidence="5">ChiGjej1B1-24693</strain>
    </source>
</reference>
<evidence type="ECO:0000313" key="6">
    <source>
        <dbReference type="Proteomes" id="UP000886842"/>
    </source>
</evidence>
<dbReference type="NCBIfam" id="TIGR00741">
    <property type="entry name" value="yfiA"/>
    <property type="match status" value="1"/>
</dbReference>
<sequence length="210" mass="23407">MDVVVKGHHLSVTDGFRSYVTERITRLEKLEQRAIRIEVKVSADNNKGTPTDDCRAEITLIGRGPAVRAEAQAEDKQVAFDKALDKLIAQLRKAADRKRVHRGKRTPKSVQAATADLNGVVQAEAEEESDVQVVAGMTVEGDGPLVVREKVHQSPPMTLDQALYEMELVGHDFYLFVEAESHRPSVVYRRKGYDYGVIHLETADQVEMVS</sequence>
<feature type="domain" description="Sigma 54 modulation/S30EA ribosomal protein C-terminal" evidence="4">
    <location>
        <begin position="144"/>
        <end position="197"/>
    </location>
</feature>
<dbReference type="Gene3D" id="3.30.505.50">
    <property type="entry name" value="Sigma 54 modulation/S30EA ribosomal protein, C-terminal domain"/>
    <property type="match status" value="1"/>
</dbReference>
<accession>A0A9D1KMN4</accession>
<comment type="subcellular location">
    <subcellularLocation>
        <location evidence="3">Cytoplasm</location>
    </subcellularLocation>
</comment>
<gene>
    <name evidence="5" type="primary">raiA</name>
    <name evidence="3" type="synonym">hpf</name>
    <name evidence="5" type="ORF">IAA98_05095</name>
</gene>
<evidence type="ECO:0000259" key="4">
    <source>
        <dbReference type="Pfam" id="PF16321"/>
    </source>
</evidence>
<dbReference type="InterPro" id="IPR034694">
    <property type="entry name" value="HPF_long/plastid"/>
</dbReference>
<organism evidence="5 6">
    <name type="scientific">Candidatus Avipropionibacterium avicola</name>
    <dbReference type="NCBI Taxonomy" id="2840701"/>
    <lineage>
        <taxon>Bacteria</taxon>
        <taxon>Bacillati</taxon>
        <taxon>Actinomycetota</taxon>
        <taxon>Actinomycetes</taxon>
        <taxon>Propionibacteriales</taxon>
        <taxon>Propionibacteriaceae</taxon>
        <taxon>Propionibacteriaceae incertae sedis</taxon>
        <taxon>Candidatus Avipropionibacterium</taxon>
    </lineage>
</organism>
<comment type="caution">
    <text evidence="5">The sequence shown here is derived from an EMBL/GenBank/DDBJ whole genome shotgun (WGS) entry which is preliminary data.</text>
</comment>
<dbReference type="Gene3D" id="3.30.160.100">
    <property type="entry name" value="Ribosome hibernation promotion factor-like"/>
    <property type="match status" value="1"/>
</dbReference>
<dbReference type="AlphaFoldDB" id="A0A9D1KMN4"/>
<dbReference type="CDD" id="cd00552">
    <property type="entry name" value="RaiA"/>
    <property type="match status" value="1"/>
</dbReference>
<dbReference type="GO" id="GO:0045900">
    <property type="term" value="P:negative regulation of translational elongation"/>
    <property type="evidence" value="ECO:0007669"/>
    <property type="project" value="TreeGrafter"/>
</dbReference>
<evidence type="ECO:0000256" key="3">
    <source>
        <dbReference type="HAMAP-Rule" id="MF_00839"/>
    </source>
</evidence>
<dbReference type="InterPro" id="IPR036567">
    <property type="entry name" value="RHF-like"/>
</dbReference>